<proteinExistence type="predicted"/>
<dbReference type="EMBL" id="QSCF01000001">
    <property type="protein sequence ID" value="RGX81225.1"/>
    <property type="molecule type" value="Genomic_DNA"/>
</dbReference>
<dbReference type="OrthoDB" id="1031873at2"/>
<dbReference type="PROSITE" id="PS51257">
    <property type="entry name" value="PROKAR_LIPOPROTEIN"/>
    <property type="match status" value="1"/>
</dbReference>
<dbReference type="Proteomes" id="UP000286075">
    <property type="component" value="Unassembled WGS sequence"/>
</dbReference>
<evidence type="ECO:0008006" key="3">
    <source>
        <dbReference type="Google" id="ProtNLM"/>
    </source>
</evidence>
<protein>
    <recommendedName>
        <fullName evidence="3">PKD domain-containing protein</fullName>
    </recommendedName>
</protein>
<dbReference type="AlphaFoldDB" id="A0A413HBV7"/>
<name>A0A413HBV7_9BACE</name>
<evidence type="ECO:0000313" key="2">
    <source>
        <dbReference type="Proteomes" id="UP000286075"/>
    </source>
</evidence>
<reference evidence="1 2" key="1">
    <citation type="submission" date="2018-08" db="EMBL/GenBank/DDBJ databases">
        <title>A genome reference for cultivated species of the human gut microbiota.</title>
        <authorList>
            <person name="Zou Y."/>
            <person name="Xue W."/>
            <person name="Luo G."/>
        </authorList>
    </citation>
    <scope>NUCLEOTIDE SEQUENCE [LARGE SCALE GENOMIC DNA]</scope>
    <source>
        <strain evidence="1 2">OF03-9BH</strain>
    </source>
</reference>
<comment type="caution">
    <text evidence="1">The sequence shown here is derived from an EMBL/GenBank/DDBJ whole genome shotgun (WGS) entry which is preliminary data.</text>
</comment>
<organism evidence="1 2">
    <name type="scientific">Bacteroides stercorirosoris</name>
    <dbReference type="NCBI Taxonomy" id="871324"/>
    <lineage>
        <taxon>Bacteria</taxon>
        <taxon>Pseudomonadati</taxon>
        <taxon>Bacteroidota</taxon>
        <taxon>Bacteroidia</taxon>
        <taxon>Bacteroidales</taxon>
        <taxon>Bacteroidaceae</taxon>
        <taxon>Bacteroides</taxon>
    </lineage>
</organism>
<sequence length="325" mass="36344">METYEKLVFNIAILICVIFTSCSDDDSVNIVSLNTFGTKFCRNDVVKVFVSAELSDDTDVSYEWGCDGGSMTNPQGLFENVWKAPNEAGTYEIWCTVKCGGKKETRRSKMTVLDELFYSNFETPYYNEGWSNASMTVAFDANKGTNGAVKLTSTKADGRFARSWNNVSVPFSTQVDYAVNACPSDNNFTEIRIEFARINNATFYVTKACFTTYPKTGAWKATYTTTNVTTGETTDITIDEGTDTANFKFKKDAFKTIAVSIDANKKFIVYYDGKKYFESSALASVQEQYYVSRSGFGLDNKVVIFADNLFVFDNGTICTAEPRER</sequence>
<gene>
    <name evidence="1" type="ORF">DXA68_00940</name>
</gene>
<evidence type="ECO:0000313" key="1">
    <source>
        <dbReference type="EMBL" id="RGX81225.1"/>
    </source>
</evidence>
<accession>A0A413HBV7</accession>